<dbReference type="EMBL" id="LR797292">
    <property type="protein sequence ID" value="CAB4199915.1"/>
    <property type="molecule type" value="Genomic_DNA"/>
</dbReference>
<evidence type="ECO:0000313" key="3">
    <source>
        <dbReference type="EMBL" id="CAB4218381.1"/>
    </source>
</evidence>
<dbReference type="EMBL" id="LR797107">
    <property type="protein sequence ID" value="CAB4187262.1"/>
    <property type="molecule type" value="Genomic_DNA"/>
</dbReference>
<accession>A0A6J5SUX0</accession>
<sequence length="219" mass="24156">MTPPNSKLTRMEKAEPIKLGPFHLTDVGLVVKGKPTFDEFHGALDAVRRMHEGSGLWLADLLVYAEKRPDWSALIDAVIDSETLTEGSVKTYRSVAKSVPAERRVAGVGFGHVQQVASLDPEEQTAWLVKARDEGWTVDETRRAIREHRSTRVLNGQAGDLAAAEKAIGDAAWLASMECRAVVHDHCGKAEERIAAAKKHLDTCWAHLGTYRLLMGRKP</sequence>
<organism evidence="3">
    <name type="scientific">uncultured Caudovirales phage</name>
    <dbReference type="NCBI Taxonomy" id="2100421"/>
    <lineage>
        <taxon>Viruses</taxon>
        <taxon>Duplodnaviria</taxon>
        <taxon>Heunggongvirae</taxon>
        <taxon>Uroviricota</taxon>
        <taxon>Caudoviricetes</taxon>
        <taxon>Peduoviridae</taxon>
        <taxon>Maltschvirus</taxon>
        <taxon>Maltschvirus maltsch</taxon>
    </lineage>
</organism>
<proteinExistence type="predicted"/>
<reference evidence="3" key="1">
    <citation type="submission" date="2020-05" db="EMBL/GenBank/DDBJ databases">
        <authorList>
            <person name="Chiriac C."/>
            <person name="Salcher M."/>
            <person name="Ghai R."/>
            <person name="Kavagutti S V."/>
        </authorList>
    </citation>
    <scope>NUCLEOTIDE SEQUENCE</scope>
</reference>
<protein>
    <submittedName>
        <fullName evidence="3">Uncharacterized protein</fullName>
    </submittedName>
</protein>
<evidence type="ECO:0000313" key="1">
    <source>
        <dbReference type="EMBL" id="CAB4187262.1"/>
    </source>
</evidence>
<evidence type="ECO:0000313" key="2">
    <source>
        <dbReference type="EMBL" id="CAB4199915.1"/>
    </source>
</evidence>
<gene>
    <name evidence="1" type="ORF">UFOVP1154_25</name>
    <name evidence="2" type="ORF">UFOVP1341_12</name>
    <name evidence="3" type="ORF">UFOVP1601_15</name>
</gene>
<name>A0A6J5SUX0_9CAUD</name>
<dbReference type="EMBL" id="LR797469">
    <property type="protein sequence ID" value="CAB4218381.1"/>
    <property type="molecule type" value="Genomic_DNA"/>
</dbReference>